<sequence length="126" mass="13552">MVKALRRPVLLGTGWLCVGLGLVGIVLPLMPTTPFLLVAVWAFSRSSPEMAEKIRSHRLAGAYVRDWEDEGVIPTGAKIVAVTMMTAMFGYLHFGTEAPAWLEIGAALTLAATAAYILTRPGRRAA</sequence>
<organism evidence="2 3">
    <name type="scientific">Aestuariivirga litoralis</name>
    <dbReference type="NCBI Taxonomy" id="2650924"/>
    <lineage>
        <taxon>Bacteria</taxon>
        <taxon>Pseudomonadati</taxon>
        <taxon>Pseudomonadota</taxon>
        <taxon>Alphaproteobacteria</taxon>
        <taxon>Hyphomicrobiales</taxon>
        <taxon>Aestuariivirgaceae</taxon>
        <taxon>Aestuariivirga</taxon>
    </lineage>
</organism>
<keyword evidence="1" id="KW-1133">Transmembrane helix</keyword>
<keyword evidence="1" id="KW-0472">Membrane</keyword>
<feature type="transmembrane region" description="Helical" evidence="1">
    <location>
        <begin position="100"/>
        <end position="119"/>
    </location>
</feature>
<name>A0A2W2C9B9_9HYPH</name>
<evidence type="ECO:0000313" key="3">
    <source>
        <dbReference type="Proteomes" id="UP000248795"/>
    </source>
</evidence>
<dbReference type="EMBL" id="QKVK01000004">
    <property type="protein sequence ID" value="PZF76763.1"/>
    <property type="molecule type" value="Genomic_DNA"/>
</dbReference>
<dbReference type="PIRSF" id="PIRSF016789">
    <property type="entry name" value="DUF454"/>
    <property type="match status" value="1"/>
</dbReference>
<dbReference type="PANTHER" id="PTHR35813:SF1">
    <property type="entry name" value="INNER MEMBRANE PROTEIN YBAN"/>
    <property type="match status" value="1"/>
</dbReference>
<feature type="transmembrane region" description="Helical" evidence="1">
    <location>
        <begin position="12"/>
        <end position="43"/>
    </location>
</feature>
<gene>
    <name evidence="2" type="ORF">DK847_09825</name>
</gene>
<dbReference type="RefSeq" id="WP_111198214.1">
    <property type="nucleotide sequence ID" value="NZ_QKVK01000004.1"/>
</dbReference>
<protein>
    <submittedName>
        <fullName evidence="2">DUF454 domain-containing protein</fullName>
    </submittedName>
</protein>
<dbReference type="AlphaFoldDB" id="A0A2W2C9B9"/>
<evidence type="ECO:0000313" key="2">
    <source>
        <dbReference type="EMBL" id="PZF76763.1"/>
    </source>
</evidence>
<keyword evidence="1" id="KW-0812">Transmembrane</keyword>
<proteinExistence type="predicted"/>
<accession>A0A2W2C9B9</accession>
<dbReference type="Pfam" id="PF04304">
    <property type="entry name" value="DUF454"/>
    <property type="match status" value="1"/>
</dbReference>
<dbReference type="Proteomes" id="UP000248795">
    <property type="component" value="Unassembled WGS sequence"/>
</dbReference>
<dbReference type="GO" id="GO:0005886">
    <property type="term" value="C:plasma membrane"/>
    <property type="evidence" value="ECO:0007669"/>
    <property type="project" value="TreeGrafter"/>
</dbReference>
<dbReference type="PANTHER" id="PTHR35813">
    <property type="entry name" value="INNER MEMBRANE PROTEIN YBAN"/>
    <property type="match status" value="1"/>
</dbReference>
<dbReference type="InterPro" id="IPR007401">
    <property type="entry name" value="DUF454"/>
</dbReference>
<comment type="caution">
    <text evidence="2">The sequence shown here is derived from an EMBL/GenBank/DDBJ whole genome shotgun (WGS) entry which is preliminary data.</text>
</comment>
<keyword evidence="3" id="KW-1185">Reference proteome</keyword>
<reference evidence="3" key="1">
    <citation type="submission" date="2018-06" db="EMBL/GenBank/DDBJ databases">
        <title>Aestuariibacter litoralis strain KCTC 52945T.</title>
        <authorList>
            <person name="Li X."/>
            <person name="Salam N."/>
            <person name="Li J.-L."/>
            <person name="Chen Y.-M."/>
            <person name="Yang Z.-W."/>
            <person name="Zhang L.-Y."/>
            <person name="Han M.-X."/>
            <person name="Xiao M."/>
            <person name="Li W.-J."/>
        </authorList>
    </citation>
    <scope>NUCLEOTIDE SEQUENCE [LARGE SCALE GENOMIC DNA]</scope>
    <source>
        <strain evidence="3">KCTC 52945</strain>
    </source>
</reference>
<evidence type="ECO:0000256" key="1">
    <source>
        <dbReference type="SAM" id="Phobius"/>
    </source>
</evidence>